<keyword evidence="2" id="KW-1185">Reference proteome</keyword>
<evidence type="ECO:0000313" key="1">
    <source>
        <dbReference type="EMBL" id="GAN76535.1"/>
    </source>
</evidence>
<dbReference type="RefSeq" id="WP_048860360.1">
    <property type="nucleotide sequence ID" value="NZ_BANB01000111.1"/>
</dbReference>
<reference evidence="1 2" key="1">
    <citation type="submission" date="2012-11" db="EMBL/GenBank/DDBJ databases">
        <title>Whole genome sequence of Acidisphaera rubrifaciens HS-AP3.</title>
        <authorList>
            <person name="Azuma Y."/>
            <person name="Higashiura N."/>
            <person name="Hirakawa H."/>
            <person name="Matsushita K."/>
        </authorList>
    </citation>
    <scope>NUCLEOTIDE SEQUENCE [LARGE SCALE GENOMIC DNA]</scope>
    <source>
        <strain evidence="1 2">HS-AP3</strain>
    </source>
</reference>
<proteinExistence type="predicted"/>
<gene>
    <name evidence="1" type="ORF">Asru_0111_02</name>
</gene>
<dbReference type="Proteomes" id="UP000032680">
    <property type="component" value="Unassembled WGS sequence"/>
</dbReference>
<comment type="caution">
    <text evidence="1">The sequence shown here is derived from an EMBL/GenBank/DDBJ whole genome shotgun (WGS) entry which is preliminary data.</text>
</comment>
<dbReference type="OrthoDB" id="7261085at2"/>
<evidence type="ECO:0000313" key="2">
    <source>
        <dbReference type="Proteomes" id="UP000032680"/>
    </source>
</evidence>
<dbReference type="EMBL" id="BANB01000111">
    <property type="protein sequence ID" value="GAN76535.1"/>
    <property type="molecule type" value="Genomic_DNA"/>
</dbReference>
<sequence>MPIVKYRMVNPRLNPRRTRLEVPGWAGQREPRADGSHEHAWHCLPFSEAASAGIELCYPYDDELHVSMRDGALVFDIHSAAPPAPDRPVPAFRSFGRDYYTYQSLIDLKVPDTHAIKTETHPRFYTDRTGTCPVAVPALIRHWWPMVYFLVFKSPDEGRTHVFRPGEPFIQITVVEADERPELEPMSPEEAAERELQSKRIYASRDTLGAGTRWTSSTNTVFDGTYRNILGAARATTRK</sequence>
<protein>
    <submittedName>
        <fullName evidence="1">Uncharacterized protein</fullName>
    </submittedName>
</protein>
<accession>A0A0D6P438</accession>
<dbReference type="AlphaFoldDB" id="A0A0D6P438"/>
<name>A0A0D6P438_9PROT</name>
<organism evidence="1 2">
    <name type="scientific">Acidisphaera rubrifaciens HS-AP3</name>
    <dbReference type="NCBI Taxonomy" id="1231350"/>
    <lineage>
        <taxon>Bacteria</taxon>
        <taxon>Pseudomonadati</taxon>
        <taxon>Pseudomonadota</taxon>
        <taxon>Alphaproteobacteria</taxon>
        <taxon>Acetobacterales</taxon>
        <taxon>Acetobacteraceae</taxon>
        <taxon>Acidisphaera</taxon>
    </lineage>
</organism>